<proteinExistence type="predicted"/>
<sequence>MIDVDSLLVSLKPKGFFQVTQYLVTDVSMIPFAIALLKIVFIGSIPTSRCANLNISQLYDYGYESNDTHDVVYGKCHIRIISRSSKSSNRTLTCINGYAYDEGKHQSFVSEVSNLNIIT</sequence>
<keyword evidence="1" id="KW-1133">Transmembrane helix</keyword>
<keyword evidence="1" id="KW-0472">Membrane</keyword>
<dbReference type="EMBL" id="KQ416879">
    <property type="protein sequence ID" value="KOF94721.1"/>
    <property type="molecule type" value="Genomic_DNA"/>
</dbReference>
<feature type="transmembrane region" description="Helical" evidence="1">
    <location>
        <begin position="20"/>
        <end position="41"/>
    </location>
</feature>
<name>A0A0L8HZX9_OCTBM</name>
<accession>A0A0L8HZX9</accession>
<dbReference type="AlphaFoldDB" id="A0A0L8HZX9"/>
<dbReference type="OrthoDB" id="6100430at2759"/>
<protein>
    <submittedName>
        <fullName evidence="2">Uncharacterized protein</fullName>
    </submittedName>
</protein>
<evidence type="ECO:0000256" key="1">
    <source>
        <dbReference type="SAM" id="Phobius"/>
    </source>
</evidence>
<reference evidence="2" key="1">
    <citation type="submission" date="2015-07" db="EMBL/GenBank/DDBJ databases">
        <title>MeaNS - Measles Nucleotide Surveillance Program.</title>
        <authorList>
            <person name="Tran T."/>
            <person name="Druce J."/>
        </authorList>
    </citation>
    <scope>NUCLEOTIDE SEQUENCE</scope>
    <source>
        <strain evidence="2">UCB-OBI-ISO-001</strain>
        <tissue evidence="2">Gonad</tissue>
    </source>
</reference>
<dbReference type="EMBL" id="KQ416879">
    <property type="protein sequence ID" value="KOF94722.1"/>
    <property type="molecule type" value="Genomic_DNA"/>
</dbReference>
<evidence type="ECO:0000313" key="2">
    <source>
        <dbReference type="EMBL" id="KOF94721.1"/>
    </source>
</evidence>
<organism evidence="2">
    <name type="scientific">Octopus bimaculoides</name>
    <name type="common">California two-spotted octopus</name>
    <dbReference type="NCBI Taxonomy" id="37653"/>
    <lineage>
        <taxon>Eukaryota</taxon>
        <taxon>Metazoa</taxon>
        <taxon>Spiralia</taxon>
        <taxon>Lophotrochozoa</taxon>
        <taxon>Mollusca</taxon>
        <taxon>Cephalopoda</taxon>
        <taxon>Coleoidea</taxon>
        <taxon>Octopodiformes</taxon>
        <taxon>Octopoda</taxon>
        <taxon>Incirrata</taxon>
        <taxon>Octopodidae</taxon>
        <taxon>Octopus</taxon>
    </lineage>
</organism>
<keyword evidence="1" id="KW-0812">Transmembrane</keyword>
<gene>
    <name evidence="2" type="ORF">OCBIM_22000766mg</name>
</gene>